<feature type="compositionally biased region" description="Low complexity" evidence="8">
    <location>
        <begin position="362"/>
        <end position="373"/>
    </location>
</feature>
<dbReference type="GO" id="GO:0005096">
    <property type="term" value="F:GTPase activator activity"/>
    <property type="evidence" value="ECO:0007669"/>
    <property type="project" value="InterPro"/>
</dbReference>
<dbReference type="SUPFAM" id="SSF48403">
    <property type="entry name" value="Ankyrin repeat"/>
    <property type="match status" value="1"/>
</dbReference>
<evidence type="ECO:0000256" key="4">
    <source>
        <dbReference type="ARBA" id="ARBA00022833"/>
    </source>
</evidence>
<dbReference type="SMART" id="SM00105">
    <property type="entry name" value="ArfGap"/>
    <property type="match status" value="1"/>
</dbReference>
<dbReference type="PANTHER" id="PTHR24171">
    <property type="entry name" value="ANKYRIN REPEAT DOMAIN-CONTAINING PROTEIN 39-RELATED"/>
    <property type="match status" value="1"/>
</dbReference>
<accession>A0A0L0DUX7</accession>
<keyword evidence="11" id="KW-1185">Reference proteome</keyword>
<dbReference type="InterPro" id="IPR036028">
    <property type="entry name" value="SH3-like_dom_sf"/>
</dbReference>
<evidence type="ECO:0000256" key="5">
    <source>
        <dbReference type="ARBA" id="ARBA00023043"/>
    </source>
</evidence>
<evidence type="ECO:0000259" key="9">
    <source>
        <dbReference type="PROSITE" id="PS50002"/>
    </source>
</evidence>
<evidence type="ECO:0000313" key="10">
    <source>
        <dbReference type="EMBL" id="KNC56002.1"/>
    </source>
</evidence>
<feature type="region of interest" description="Disordered" evidence="8">
    <location>
        <begin position="463"/>
        <end position="529"/>
    </location>
</feature>
<dbReference type="SUPFAM" id="SSF50044">
    <property type="entry name" value="SH3-domain"/>
    <property type="match status" value="1"/>
</dbReference>
<dbReference type="EMBL" id="GL349440">
    <property type="protein sequence ID" value="KNC56002.1"/>
    <property type="molecule type" value="Genomic_DNA"/>
</dbReference>
<dbReference type="InterPro" id="IPR036770">
    <property type="entry name" value="Ankyrin_rpt-contain_sf"/>
</dbReference>
<dbReference type="Gene3D" id="1.10.220.150">
    <property type="entry name" value="Arf GTPase activating protein"/>
    <property type="match status" value="1"/>
</dbReference>
<dbReference type="SMART" id="SM00248">
    <property type="entry name" value="ANK"/>
    <property type="match status" value="3"/>
</dbReference>
<evidence type="ECO:0000256" key="8">
    <source>
        <dbReference type="SAM" id="MobiDB-lite"/>
    </source>
</evidence>
<feature type="repeat" description="ANK" evidence="6">
    <location>
        <begin position="234"/>
        <end position="266"/>
    </location>
</feature>
<feature type="repeat" description="ANK" evidence="6">
    <location>
        <begin position="267"/>
        <end position="299"/>
    </location>
</feature>
<proteinExistence type="predicted"/>
<organism evidence="10 11">
    <name type="scientific">Thecamonas trahens ATCC 50062</name>
    <dbReference type="NCBI Taxonomy" id="461836"/>
    <lineage>
        <taxon>Eukaryota</taxon>
        <taxon>Apusozoa</taxon>
        <taxon>Apusomonadida</taxon>
        <taxon>Apusomonadidae</taxon>
        <taxon>Thecamonas</taxon>
    </lineage>
</organism>
<dbReference type="InterPro" id="IPR001452">
    <property type="entry name" value="SH3_domain"/>
</dbReference>
<keyword evidence="4" id="KW-0862">Zinc</keyword>
<dbReference type="InterPro" id="IPR002110">
    <property type="entry name" value="Ankyrin_rpt"/>
</dbReference>
<feature type="compositionally biased region" description="Low complexity" evidence="8">
    <location>
        <begin position="494"/>
        <end position="510"/>
    </location>
</feature>
<dbReference type="STRING" id="461836.A0A0L0DUX7"/>
<dbReference type="RefSeq" id="XP_013761048.1">
    <property type="nucleotide sequence ID" value="XM_013905594.1"/>
</dbReference>
<keyword evidence="1 7" id="KW-0728">SH3 domain</keyword>
<dbReference type="Proteomes" id="UP000054408">
    <property type="component" value="Unassembled WGS sequence"/>
</dbReference>
<evidence type="ECO:0000256" key="3">
    <source>
        <dbReference type="ARBA" id="ARBA00022737"/>
    </source>
</evidence>
<keyword evidence="2" id="KW-0479">Metal-binding</keyword>
<feature type="region of interest" description="Disordered" evidence="8">
    <location>
        <begin position="562"/>
        <end position="593"/>
    </location>
</feature>
<protein>
    <submittedName>
        <fullName evidence="10">MHC_I family protein</fullName>
    </submittedName>
</protein>
<dbReference type="Gene3D" id="2.30.30.40">
    <property type="entry name" value="SH3 Domains"/>
    <property type="match status" value="1"/>
</dbReference>
<dbReference type="PROSITE" id="PS50297">
    <property type="entry name" value="ANK_REP_REGION"/>
    <property type="match status" value="2"/>
</dbReference>
<reference evidence="10 11" key="1">
    <citation type="submission" date="2010-05" db="EMBL/GenBank/DDBJ databases">
        <title>The Genome Sequence of Thecamonas trahens ATCC 50062.</title>
        <authorList>
            <consortium name="The Broad Institute Genome Sequencing Platform"/>
            <person name="Russ C."/>
            <person name="Cuomo C."/>
            <person name="Shea T."/>
            <person name="Young S.K."/>
            <person name="Zeng Q."/>
            <person name="Koehrsen M."/>
            <person name="Haas B."/>
            <person name="Borodovsky M."/>
            <person name="Guigo R."/>
            <person name="Alvarado L."/>
            <person name="Berlin A."/>
            <person name="Bochicchio J."/>
            <person name="Borenstein D."/>
            <person name="Chapman S."/>
            <person name="Chen Z."/>
            <person name="Freedman E."/>
            <person name="Gellesch M."/>
            <person name="Goldberg J."/>
            <person name="Griggs A."/>
            <person name="Gujja S."/>
            <person name="Heilman E."/>
            <person name="Heiman D."/>
            <person name="Hepburn T."/>
            <person name="Howarth C."/>
            <person name="Jen D."/>
            <person name="Larson L."/>
            <person name="Mehta T."/>
            <person name="Park D."/>
            <person name="Pearson M."/>
            <person name="Roberts A."/>
            <person name="Saif S."/>
            <person name="Shenoy N."/>
            <person name="Sisk P."/>
            <person name="Stolte C."/>
            <person name="Sykes S."/>
            <person name="Thomson T."/>
            <person name="Walk T."/>
            <person name="White J."/>
            <person name="Yandava C."/>
            <person name="Burger G."/>
            <person name="Gray M.W."/>
            <person name="Holland P.W.H."/>
            <person name="King N."/>
            <person name="Lang F.B.F."/>
            <person name="Roger A.J."/>
            <person name="Ruiz-Trillo I."/>
            <person name="Lander E."/>
            <person name="Nusbaum C."/>
        </authorList>
    </citation>
    <scope>NUCLEOTIDE SEQUENCE [LARGE SCALE GENOMIC DNA]</scope>
    <source>
        <strain evidence="10 11">ATCC 50062</strain>
    </source>
</reference>
<feature type="domain" description="SH3" evidence="9">
    <location>
        <begin position="385"/>
        <end position="447"/>
    </location>
</feature>
<dbReference type="InterPro" id="IPR038508">
    <property type="entry name" value="ArfGAP_dom_sf"/>
</dbReference>
<evidence type="ECO:0000256" key="6">
    <source>
        <dbReference type="PROSITE-ProRule" id="PRU00023"/>
    </source>
</evidence>
<dbReference type="AlphaFoldDB" id="A0A0L0DUX7"/>
<keyword evidence="3" id="KW-0677">Repeat</keyword>
<feature type="region of interest" description="Disordered" evidence="8">
    <location>
        <begin position="349"/>
        <end position="373"/>
    </location>
</feature>
<evidence type="ECO:0000256" key="2">
    <source>
        <dbReference type="ARBA" id="ARBA00022723"/>
    </source>
</evidence>
<sequence length="593" mass="62981">MAVPESEMMDTLPLHLFQNSPNNKVCFDCPSEKVVSIVMDYGVFVCKRCGALHAKMGRKTKSVMALFTPDEIHFLEGRGNTVGLAFILARWPEGQDPIPHSDTKEVATFMHAKYTQKQYWNDAALAPAEEAQRAEYAAFKAAKLEEDVRRADQLAQQARRRKISAEGTSSGGAYGVVKKNAVSRTRDFGRVSRARATSMSQVAETVIGAAEAGKVDQVRQLIDRGADINQPTKSGTTALHRAAAKGHIAVVELLLDRGAFMEAADRWGDRPLHKAAHNLHRDVIELLLTKGALYLVTNADGLRPDQMATDPEVKALFQAAADKAGVPLASESVPPLAMAQSRLGPAARRGRARAATISGTQLPPRSSSLRSSSLHAADANAANPYSGFEAVVLFDFAPQYEAELGVSAGDVIVVEDEHPSTGKGWWLARKGHVTGLVPAAYCEIKNKKGPHFVRSLITPDTQVAGRPPAPMPTDASAPDLPQRPANSVPLVSLTSPAGQTTAAPTTTAPPRAIGRLRSNSGGKRDRPQSMSMADFNWDALDAATGPAPAAALNAAFGAPAANDPFAAAFGAPAQPDAQHPQPAVTPSLPPSLI</sequence>
<dbReference type="PROSITE" id="PS50088">
    <property type="entry name" value="ANK_REPEAT"/>
    <property type="match status" value="2"/>
</dbReference>
<name>A0A0L0DUX7_THETB</name>
<dbReference type="InterPro" id="IPR037278">
    <property type="entry name" value="ARFGAP/RecO"/>
</dbReference>
<gene>
    <name evidence="10" type="ORF">AMSG_02015</name>
</gene>
<dbReference type="PROSITE" id="PS50002">
    <property type="entry name" value="SH3"/>
    <property type="match status" value="1"/>
</dbReference>
<evidence type="ECO:0000256" key="1">
    <source>
        <dbReference type="ARBA" id="ARBA00022443"/>
    </source>
</evidence>
<dbReference type="GeneID" id="25561727"/>
<dbReference type="Gene3D" id="1.25.40.20">
    <property type="entry name" value="Ankyrin repeat-containing domain"/>
    <property type="match status" value="1"/>
</dbReference>
<dbReference type="Pfam" id="PF14604">
    <property type="entry name" value="SH3_9"/>
    <property type="match status" value="1"/>
</dbReference>
<evidence type="ECO:0000256" key="7">
    <source>
        <dbReference type="PROSITE-ProRule" id="PRU00192"/>
    </source>
</evidence>
<dbReference type="Pfam" id="PF01412">
    <property type="entry name" value="ArfGap"/>
    <property type="match status" value="1"/>
</dbReference>
<dbReference type="Pfam" id="PF12796">
    <property type="entry name" value="Ank_2"/>
    <property type="match status" value="1"/>
</dbReference>
<dbReference type="eggNOG" id="KOG0504">
    <property type="taxonomic scope" value="Eukaryota"/>
</dbReference>
<dbReference type="GO" id="GO:0046872">
    <property type="term" value="F:metal ion binding"/>
    <property type="evidence" value="ECO:0007669"/>
    <property type="project" value="UniProtKB-KW"/>
</dbReference>
<evidence type="ECO:0000313" key="11">
    <source>
        <dbReference type="Proteomes" id="UP000054408"/>
    </source>
</evidence>
<keyword evidence="5 6" id="KW-0040">ANK repeat</keyword>
<dbReference type="eggNOG" id="KOG0702">
    <property type="taxonomic scope" value="Eukaryota"/>
</dbReference>
<dbReference type="SMART" id="SM00326">
    <property type="entry name" value="SH3"/>
    <property type="match status" value="1"/>
</dbReference>
<dbReference type="SUPFAM" id="SSF57863">
    <property type="entry name" value="ArfGap/RecO-like zinc finger"/>
    <property type="match status" value="1"/>
</dbReference>
<feature type="compositionally biased region" description="Low complexity" evidence="8">
    <location>
        <begin position="562"/>
        <end position="582"/>
    </location>
</feature>
<dbReference type="OrthoDB" id="341259at2759"/>
<dbReference type="InterPro" id="IPR001164">
    <property type="entry name" value="ArfGAP_dom"/>
</dbReference>